<organism evidence="2 3">
    <name type="scientific">Occallatibacter riparius</name>
    <dbReference type="NCBI Taxonomy" id="1002689"/>
    <lineage>
        <taxon>Bacteria</taxon>
        <taxon>Pseudomonadati</taxon>
        <taxon>Acidobacteriota</taxon>
        <taxon>Terriglobia</taxon>
        <taxon>Terriglobales</taxon>
        <taxon>Acidobacteriaceae</taxon>
        <taxon>Occallatibacter</taxon>
    </lineage>
</organism>
<gene>
    <name evidence="2" type="ORF">MOP44_10785</name>
</gene>
<feature type="region of interest" description="Disordered" evidence="1">
    <location>
        <begin position="87"/>
        <end position="111"/>
    </location>
</feature>
<evidence type="ECO:0000313" key="3">
    <source>
        <dbReference type="Proteomes" id="UP001059380"/>
    </source>
</evidence>
<keyword evidence="3" id="KW-1185">Reference proteome</keyword>
<dbReference type="AlphaFoldDB" id="A0A9J7BYL5"/>
<dbReference type="Proteomes" id="UP001059380">
    <property type="component" value="Chromosome"/>
</dbReference>
<evidence type="ECO:0000313" key="2">
    <source>
        <dbReference type="EMBL" id="UWZ86406.1"/>
    </source>
</evidence>
<proteinExistence type="predicted"/>
<accession>A0A9J7BYL5</accession>
<dbReference type="EMBL" id="CP093313">
    <property type="protein sequence ID" value="UWZ86406.1"/>
    <property type="molecule type" value="Genomic_DNA"/>
</dbReference>
<reference evidence="2" key="1">
    <citation type="submission" date="2021-04" db="EMBL/GenBank/DDBJ databases">
        <title>Phylogenetic analysis of Acidobacteriaceae.</title>
        <authorList>
            <person name="Qiu L."/>
            <person name="Zhang Q."/>
        </authorList>
    </citation>
    <scope>NUCLEOTIDE SEQUENCE</scope>
    <source>
        <strain evidence="2">DSM 25168</strain>
    </source>
</reference>
<name>A0A9J7BYL5_9BACT</name>
<evidence type="ECO:0000256" key="1">
    <source>
        <dbReference type="SAM" id="MobiDB-lite"/>
    </source>
</evidence>
<dbReference type="KEGG" id="orp:MOP44_10785"/>
<protein>
    <submittedName>
        <fullName evidence="2">Uncharacterized protein</fullName>
    </submittedName>
</protein>
<dbReference type="RefSeq" id="WP_260796046.1">
    <property type="nucleotide sequence ID" value="NZ_CP093313.1"/>
</dbReference>
<sequence>MVVRTHSNGRDNFGLRVGAANARRYFPRTINAVELRLDDLHIRCHLPETFWNGQPEIFDPRLCEWLKFKVLRERRNGEPIPLQMVQSGTNSFTLKPSSAPHRQPHRTIPVA</sequence>
<feature type="compositionally biased region" description="Polar residues" evidence="1">
    <location>
        <begin position="87"/>
        <end position="96"/>
    </location>
</feature>